<comment type="caution">
    <text evidence="1">The sequence shown here is derived from an EMBL/GenBank/DDBJ whole genome shotgun (WGS) entry which is preliminary data.</text>
</comment>
<keyword evidence="2" id="KW-1185">Reference proteome</keyword>
<sequence length="104" mass="11411">MAGRIPARRVGTTWVIEDGGRHEVSRAPRPMGVKMRALLLRALRDQSVVGLTGADRIRVARHLAALRTAEDPASLLRAWFRGDVPTGWSPGELMVSQAHEGRHA</sequence>
<name>A0ABP4KB13_9MICO</name>
<evidence type="ECO:0000313" key="1">
    <source>
        <dbReference type="EMBL" id="GAA1494552.1"/>
    </source>
</evidence>
<accession>A0ABP4KB13</accession>
<protein>
    <submittedName>
        <fullName evidence="1">Uncharacterized protein</fullName>
    </submittedName>
</protein>
<proteinExistence type="predicted"/>
<dbReference type="EMBL" id="BAAAJX010000016">
    <property type="protein sequence ID" value="GAA1494552.1"/>
    <property type="molecule type" value="Genomic_DNA"/>
</dbReference>
<dbReference type="Proteomes" id="UP001501742">
    <property type="component" value="Unassembled WGS sequence"/>
</dbReference>
<organism evidence="1 2">
    <name type="scientific">Curtobacterium herbarum</name>
    <dbReference type="NCBI Taxonomy" id="150122"/>
    <lineage>
        <taxon>Bacteria</taxon>
        <taxon>Bacillati</taxon>
        <taxon>Actinomycetota</taxon>
        <taxon>Actinomycetes</taxon>
        <taxon>Micrococcales</taxon>
        <taxon>Microbacteriaceae</taxon>
        <taxon>Curtobacterium</taxon>
    </lineage>
</organism>
<gene>
    <name evidence="1" type="ORF">GCM10009627_28980</name>
</gene>
<reference evidence="2" key="1">
    <citation type="journal article" date="2019" name="Int. J. Syst. Evol. Microbiol.">
        <title>The Global Catalogue of Microorganisms (GCM) 10K type strain sequencing project: providing services to taxonomists for standard genome sequencing and annotation.</title>
        <authorList>
            <consortium name="The Broad Institute Genomics Platform"/>
            <consortium name="The Broad Institute Genome Sequencing Center for Infectious Disease"/>
            <person name="Wu L."/>
            <person name="Ma J."/>
        </authorList>
    </citation>
    <scope>NUCLEOTIDE SEQUENCE [LARGE SCALE GENOMIC DNA]</scope>
    <source>
        <strain evidence="2">JCM 12140</strain>
    </source>
</reference>
<evidence type="ECO:0000313" key="2">
    <source>
        <dbReference type="Proteomes" id="UP001501742"/>
    </source>
</evidence>